<reference evidence="2 3" key="1">
    <citation type="submission" date="2018-10" db="EMBL/GenBank/DDBJ databases">
        <title>Isolation from soil.</title>
        <authorList>
            <person name="Hu J."/>
        </authorList>
    </citation>
    <scope>NUCLEOTIDE SEQUENCE [LARGE SCALE GENOMIC DNA]</scope>
    <source>
        <strain evidence="2 3">NEAU-Ht49</strain>
    </source>
</reference>
<organism evidence="2 3">
    <name type="scientific">Actinomadura harenae</name>
    <dbReference type="NCBI Taxonomy" id="2483351"/>
    <lineage>
        <taxon>Bacteria</taxon>
        <taxon>Bacillati</taxon>
        <taxon>Actinomycetota</taxon>
        <taxon>Actinomycetes</taxon>
        <taxon>Streptosporangiales</taxon>
        <taxon>Thermomonosporaceae</taxon>
        <taxon>Actinomadura</taxon>
    </lineage>
</organism>
<evidence type="ECO:0000313" key="2">
    <source>
        <dbReference type="EMBL" id="RMI40811.1"/>
    </source>
</evidence>
<accession>A0A3M2LTJ2</accession>
<evidence type="ECO:0000256" key="1">
    <source>
        <dbReference type="SAM" id="MobiDB-lite"/>
    </source>
</evidence>
<dbReference type="RefSeq" id="WP_122196908.1">
    <property type="nucleotide sequence ID" value="NZ_JBHSKC010000005.1"/>
</dbReference>
<dbReference type="AlphaFoldDB" id="A0A3M2LTJ2"/>
<name>A0A3M2LTJ2_9ACTN</name>
<proteinExistence type="predicted"/>
<sequence>MIELEDVPPLRGPRPSGAERVRRRPVSEEGPRFRPARRGMLAGIAAAGAAAGLNAVGLLPPARQALAEGYSLSGGYYDIYPHCPPGEPSVGCSPGCGPSLVCSVCCRTSGKYKGYHRSGVSDPHRYKLRPNQCYGGKWDGWLWKVSKSCGNCRKGVTWRCHDGWKKSQRGNWYKTICRKAVACYN</sequence>
<keyword evidence="3" id="KW-1185">Reference proteome</keyword>
<dbReference type="OrthoDB" id="5620138at2"/>
<evidence type="ECO:0000313" key="3">
    <source>
        <dbReference type="Proteomes" id="UP000282674"/>
    </source>
</evidence>
<comment type="caution">
    <text evidence="2">The sequence shown here is derived from an EMBL/GenBank/DDBJ whole genome shotgun (WGS) entry which is preliminary data.</text>
</comment>
<dbReference type="InterPro" id="IPR006311">
    <property type="entry name" value="TAT_signal"/>
</dbReference>
<protein>
    <submittedName>
        <fullName evidence="2">Uncharacterized protein</fullName>
    </submittedName>
</protein>
<feature type="compositionally biased region" description="Basic and acidic residues" evidence="1">
    <location>
        <begin position="17"/>
        <end position="32"/>
    </location>
</feature>
<dbReference type="Proteomes" id="UP000282674">
    <property type="component" value="Unassembled WGS sequence"/>
</dbReference>
<feature type="region of interest" description="Disordered" evidence="1">
    <location>
        <begin position="1"/>
        <end position="34"/>
    </location>
</feature>
<gene>
    <name evidence="2" type="ORF">EBO15_25195</name>
</gene>
<dbReference type="EMBL" id="RFFG01000049">
    <property type="protein sequence ID" value="RMI40811.1"/>
    <property type="molecule type" value="Genomic_DNA"/>
</dbReference>
<dbReference type="PROSITE" id="PS51318">
    <property type="entry name" value="TAT"/>
    <property type="match status" value="1"/>
</dbReference>